<dbReference type="AlphaFoldDB" id="A0A7C4JTU7"/>
<comment type="caution">
    <text evidence="1">The sequence shown here is derived from an EMBL/GenBank/DDBJ whole genome shotgun (WGS) entry which is preliminary data.</text>
</comment>
<name>A0A7C4JTU7_9BACT</name>
<organism evidence="1">
    <name type="scientific">Thermodesulfobacterium geofontis</name>
    <dbReference type="NCBI Taxonomy" id="1295609"/>
    <lineage>
        <taxon>Bacteria</taxon>
        <taxon>Pseudomonadati</taxon>
        <taxon>Thermodesulfobacteriota</taxon>
        <taxon>Thermodesulfobacteria</taxon>
        <taxon>Thermodesulfobacteriales</taxon>
        <taxon>Thermodesulfobacteriaceae</taxon>
        <taxon>Thermodesulfobacterium</taxon>
    </lineage>
</organism>
<sequence>MKRNIYTIIILAVIVTFIIGCSKEPLRCSDDSTIKLVKQIIVDEINKIAIFRLIENGLTEKEI</sequence>
<dbReference type="EMBL" id="DSZN01000124">
    <property type="protein sequence ID" value="HGQ86248.1"/>
    <property type="molecule type" value="Genomic_DNA"/>
</dbReference>
<accession>A0A7C4JTU7</accession>
<gene>
    <name evidence="1" type="ORF">ENT66_08225</name>
</gene>
<protein>
    <submittedName>
        <fullName evidence="1">Uncharacterized protein</fullName>
    </submittedName>
</protein>
<proteinExistence type="predicted"/>
<reference evidence="1" key="1">
    <citation type="journal article" date="2020" name="mSystems">
        <title>Genome- and Community-Level Interaction Insights into Carbon Utilization and Element Cycling Functions of Hydrothermarchaeota in Hydrothermal Sediment.</title>
        <authorList>
            <person name="Zhou Z."/>
            <person name="Liu Y."/>
            <person name="Xu W."/>
            <person name="Pan J."/>
            <person name="Luo Z.H."/>
            <person name="Li M."/>
        </authorList>
    </citation>
    <scope>NUCLEOTIDE SEQUENCE [LARGE SCALE GENOMIC DNA]</scope>
    <source>
        <strain evidence="1">SpSt-6</strain>
    </source>
</reference>
<evidence type="ECO:0000313" key="1">
    <source>
        <dbReference type="EMBL" id="HGQ86248.1"/>
    </source>
</evidence>
<dbReference type="PROSITE" id="PS51257">
    <property type="entry name" value="PROKAR_LIPOPROTEIN"/>
    <property type="match status" value="1"/>
</dbReference>